<dbReference type="InterPro" id="IPR032675">
    <property type="entry name" value="LRR_dom_sf"/>
</dbReference>
<comment type="caution">
    <text evidence="1">The sequence shown here is derived from an EMBL/GenBank/DDBJ whole genome shotgun (WGS) entry which is preliminary data.</text>
</comment>
<dbReference type="Gene3D" id="3.80.10.10">
    <property type="entry name" value="Ribonuclease Inhibitor"/>
    <property type="match status" value="1"/>
</dbReference>
<protein>
    <submittedName>
        <fullName evidence="1">10195_t:CDS:1</fullName>
    </submittedName>
</protein>
<dbReference type="Proteomes" id="UP000789375">
    <property type="component" value="Unassembled WGS sequence"/>
</dbReference>
<accession>A0A9N8ZFV0</accession>
<evidence type="ECO:0000313" key="2">
    <source>
        <dbReference type="Proteomes" id="UP000789375"/>
    </source>
</evidence>
<name>A0A9N8ZFV0_FUNMO</name>
<sequence>MEIFQELDKKSDTLCHFITRFHDTVEYFLPLPINLSKFHNLRTLKIDEAFIFEPKFEKNGFQKLENLQMNYIDINIITRMIKNSGGNLRKILMNDFNSNNYYEETLVLIRTIYENCPLVECLSIYFTSSGDHLVEFENLLKACPKLKVLLLEVHEYVNDINKDEDKPYEEERYASSEKLSNVLLRAASINLREIGFFHYPKFSPKILGEFLEKWREDGVIEVFKHISRREVTF</sequence>
<keyword evidence="2" id="KW-1185">Reference proteome</keyword>
<dbReference type="SUPFAM" id="SSF52047">
    <property type="entry name" value="RNI-like"/>
    <property type="match status" value="1"/>
</dbReference>
<evidence type="ECO:0000313" key="1">
    <source>
        <dbReference type="EMBL" id="CAG8487176.1"/>
    </source>
</evidence>
<proteinExistence type="predicted"/>
<dbReference type="AlphaFoldDB" id="A0A9N8ZFV0"/>
<organism evidence="1 2">
    <name type="scientific">Funneliformis mosseae</name>
    <name type="common">Endomycorrhizal fungus</name>
    <name type="synonym">Glomus mosseae</name>
    <dbReference type="NCBI Taxonomy" id="27381"/>
    <lineage>
        <taxon>Eukaryota</taxon>
        <taxon>Fungi</taxon>
        <taxon>Fungi incertae sedis</taxon>
        <taxon>Mucoromycota</taxon>
        <taxon>Glomeromycotina</taxon>
        <taxon>Glomeromycetes</taxon>
        <taxon>Glomerales</taxon>
        <taxon>Glomeraceae</taxon>
        <taxon>Funneliformis</taxon>
    </lineage>
</organism>
<dbReference type="EMBL" id="CAJVPP010000488">
    <property type="protein sequence ID" value="CAG8487176.1"/>
    <property type="molecule type" value="Genomic_DNA"/>
</dbReference>
<gene>
    <name evidence="1" type="ORF">FMOSSE_LOCUS3333</name>
</gene>
<reference evidence="1" key="1">
    <citation type="submission" date="2021-06" db="EMBL/GenBank/DDBJ databases">
        <authorList>
            <person name="Kallberg Y."/>
            <person name="Tangrot J."/>
            <person name="Rosling A."/>
        </authorList>
    </citation>
    <scope>NUCLEOTIDE SEQUENCE</scope>
    <source>
        <strain evidence="1">87-6 pot B 2015</strain>
    </source>
</reference>